<accession>A0A0F9BZH3</accession>
<comment type="caution">
    <text evidence="1">The sequence shown here is derived from an EMBL/GenBank/DDBJ whole genome shotgun (WGS) entry which is preliminary data.</text>
</comment>
<dbReference type="EMBL" id="LAZR01035532">
    <property type="protein sequence ID" value="KKL27254.1"/>
    <property type="molecule type" value="Genomic_DNA"/>
</dbReference>
<organism evidence="1">
    <name type="scientific">marine sediment metagenome</name>
    <dbReference type="NCBI Taxonomy" id="412755"/>
    <lineage>
        <taxon>unclassified sequences</taxon>
        <taxon>metagenomes</taxon>
        <taxon>ecological metagenomes</taxon>
    </lineage>
</organism>
<reference evidence="1" key="1">
    <citation type="journal article" date="2015" name="Nature">
        <title>Complex archaea that bridge the gap between prokaryotes and eukaryotes.</title>
        <authorList>
            <person name="Spang A."/>
            <person name="Saw J.H."/>
            <person name="Jorgensen S.L."/>
            <person name="Zaremba-Niedzwiedzka K."/>
            <person name="Martijn J."/>
            <person name="Lind A.E."/>
            <person name="van Eijk R."/>
            <person name="Schleper C."/>
            <person name="Guy L."/>
            <person name="Ettema T.J."/>
        </authorList>
    </citation>
    <scope>NUCLEOTIDE SEQUENCE</scope>
</reference>
<evidence type="ECO:0000313" key="1">
    <source>
        <dbReference type="EMBL" id="KKL27254.1"/>
    </source>
</evidence>
<gene>
    <name evidence="1" type="ORF">LCGC14_2387030</name>
</gene>
<proteinExistence type="predicted"/>
<dbReference type="AlphaFoldDB" id="A0A0F9BZH3"/>
<name>A0A0F9BZH3_9ZZZZ</name>
<protein>
    <submittedName>
        <fullName evidence="1">Uncharacterized protein</fullName>
    </submittedName>
</protein>
<sequence length="59" mass="7049">METKNNTQTKRNSSQRVSFMQEKIYEKIMNKIQEIVLSWEFNKISSIKATSRIKKIVNK</sequence>